<accession>F4H672</accession>
<dbReference type="InterPro" id="IPR036188">
    <property type="entry name" value="FAD/NAD-bd_sf"/>
</dbReference>
<dbReference type="SUPFAM" id="SSF51905">
    <property type="entry name" value="FAD/NAD(P)-binding domain"/>
    <property type="match status" value="1"/>
</dbReference>
<evidence type="ECO:0000313" key="4">
    <source>
        <dbReference type="Proteomes" id="UP000008460"/>
    </source>
</evidence>
<protein>
    <submittedName>
        <fullName evidence="3">Protoporphyrinogen oxidase</fullName>
        <ecNumber evidence="3">1.3.3.4</ecNumber>
    </submittedName>
</protein>
<dbReference type="EC" id="1.3.3.4" evidence="3"/>
<dbReference type="eggNOG" id="COG1232">
    <property type="taxonomic scope" value="Bacteria"/>
</dbReference>
<keyword evidence="3" id="KW-0560">Oxidoreductase</keyword>
<name>F4H672_CELFA</name>
<dbReference type="Proteomes" id="UP000008460">
    <property type="component" value="Chromosome"/>
</dbReference>
<proteinExistence type="predicted"/>
<dbReference type="Gene3D" id="3.50.50.60">
    <property type="entry name" value="FAD/NAD(P)-binding domain"/>
    <property type="match status" value="1"/>
</dbReference>
<dbReference type="GO" id="GO:0004729">
    <property type="term" value="F:oxygen-dependent protoporphyrinogen oxidase activity"/>
    <property type="evidence" value="ECO:0007669"/>
    <property type="project" value="UniProtKB-EC"/>
</dbReference>
<feature type="region of interest" description="Disordered" evidence="1">
    <location>
        <begin position="250"/>
        <end position="305"/>
    </location>
</feature>
<dbReference type="AlphaFoldDB" id="F4H672"/>
<organism evidence="3 4">
    <name type="scientific">Cellulomonas fimi (strain ATCC 484 / DSM 20113 / JCM 1341 / CCUG 24087 / LMG 16345 / NBRC 15513 / NCIMB 8980 / NCTC 7547 / NRS-133)</name>
    <dbReference type="NCBI Taxonomy" id="590998"/>
    <lineage>
        <taxon>Bacteria</taxon>
        <taxon>Bacillati</taxon>
        <taxon>Actinomycetota</taxon>
        <taxon>Actinomycetes</taxon>
        <taxon>Micrococcales</taxon>
        <taxon>Cellulomonadaceae</taxon>
        <taxon>Cellulomonas</taxon>
    </lineage>
</organism>
<dbReference type="EMBL" id="CP002666">
    <property type="protein sequence ID" value="AEE44384.1"/>
    <property type="molecule type" value="Genomic_DNA"/>
</dbReference>
<dbReference type="PANTHER" id="PTHR42923">
    <property type="entry name" value="PROTOPORPHYRINOGEN OXIDASE"/>
    <property type="match status" value="1"/>
</dbReference>
<keyword evidence="4" id="KW-1185">Reference proteome</keyword>
<dbReference type="Gene3D" id="3.90.660.20">
    <property type="entry name" value="Protoporphyrinogen oxidase, mitochondrial, domain 2"/>
    <property type="match status" value="1"/>
</dbReference>
<sequence length="512" mass="51480">MSSRWDAVVVGGGVAGLVAARELAHAGLRVVVLEGRDAPGGAVRGHTVAGLRLDAGAESFATRGGVVSAYLDELGLTDRVRLPAPHGSWVHLPSGDGPLPRTGLLGIPSQPWSRDVRRTIGLVGSLRASLDLVLPTRAGAPTLGALVRARMGARVLDRLVRPVVGGVHAADPDDLPVGAVAPGLPAALEGARGSLARAVRSLRATAPAGSAVQGLDGGLHVLVGALVADVEAHGGEVRTRSVVTSVRRASAAPARTTALPGATDASGAVDASDPVADEASPRTTDEDDLTPAGEGTPRTTDEGGTAAAYEVVVGEETLRTPRLVVAAPVAADLLAPLVAEPGSFALDPGAAVTLVTLVVDASALDAAPRGTGVLVAREAHDVTAKALTHGTAKWPWLAAAAGDGRHVVRLSYGRAGEEDAVPSDRAELVELARRDASVLLGVPLPASAVRGHAVVRWTQALPRPSAAHQEAVAALRAAASTLPGVAVCGAWVAGNGIAAVVPQARDAARSLV</sequence>
<dbReference type="InterPro" id="IPR050464">
    <property type="entry name" value="Zeta_carotene_desat/Oxidored"/>
</dbReference>
<dbReference type="Gene3D" id="1.10.3110.10">
    <property type="entry name" value="protoporphyrinogen ix oxidase, domain 3"/>
    <property type="match status" value="1"/>
</dbReference>
<dbReference type="InterPro" id="IPR002937">
    <property type="entry name" value="Amino_oxidase"/>
</dbReference>
<dbReference type="Pfam" id="PF01593">
    <property type="entry name" value="Amino_oxidase"/>
    <property type="match status" value="1"/>
</dbReference>
<dbReference type="PANTHER" id="PTHR42923:SF3">
    <property type="entry name" value="PROTOPORPHYRINOGEN OXIDASE"/>
    <property type="match status" value="1"/>
</dbReference>
<dbReference type="STRING" id="590998.Celf_0239"/>
<dbReference type="SUPFAM" id="SSF54373">
    <property type="entry name" value="FAD-linked reductases, C-terminal domain"/>
    <property type="match status" value="1"/>
</dbReference>
<evidence type="ECO:0000259" key="2">
    <source>
        <dbReference type="Pfam" id="PF01593"/>
    </source>
</evidence>
<dbReference type="Gene3D" id="3.90.660.10">
    <property type="match status" value="1"/>
</dbReference>
<dbReference type="PRINTS" id="PR00411">
    <property type="entry name" value="PNDRDTASEI"/>
</dbReference>
<gene>
    <name evidence="3" type="ordered locus">Celf_0239</name>
</gene>
<evidence type="ECO:0000256" key="1">
    <source>
        <dbReference type="SAM" id="MobiDB-lite"/>
    </source>
</evidence>
<feature type="domain" description="Amine oxidase" evidence="2">
    <location>
        <begin position="14"/>
        <end position="257"/>
    </location>
</feature>
<dbReference type="KEGG" id="cfi:Celf_0239"/>
<dbReference type="RefSeq" id="WP_013769414.1">
    <property type="nucleotide sequence ID" value="NC_015514.1"/>
</dbReference>
<evidence type="ECO:0000313" key="3">
    <source>
        <dbReference type="EMBL" id="AEE44384.1"/>
    </source>
</evidence>
<reference evidence="3 4" key="1">
    <citation type="submission" date="2011-04" db="EMBL/GenBank/DDBJ databases">
        <title>Complete sequence of Cellulomonas fimi ATCC 484.</title>
        <authorList>
            <consortium name="US DOE Joint Genome Institute"/>
            <person name="Lucas S."/>
            <person name="Han J."/>
            <person name="Lapidus A."/>
            <person name="Cheng J.-F."/>
            <person name="Goodwin L."/>
            <person name="Pitluck S."/>
            <person name="Peters L."/>
            <person name="Chertkov O."/>
            <person name="Detter J.C."/>
            <person name="Han C."/>
            <person name="Tapia R."/>
            <person name="Land M."/>
            <person name="Hauser L."/>
            <person name="Kyrpides N."/>
            <person name="Ivanova N."/>
            <person name="Ovchinnikova G."/>
            <person name="Pagani I."/>
            <person name="Mead D."/>
            <person name="Brumm P."/>
            <person name="Woyke T."/>
        </authorList>
    </citation>
    <scope>NUCLEOTIDE SEQUENCE [LARGE SCALE GENOMIC DNA]</scope>
    <source>
        <strain evidence="4">ATCC 484 / DSM 20113 / JCM 1341 / NBRC 15513 / NCIMB 8980 / NCTC 7547</strain>
    </source>
</reference>
<dbReference type="HOGENOM" id="CLU_009629_3_1_11"/>